<dbReference type="EMBL" id="DS235833">
    <property type="protein sequence ID" value="EEB18140.1"/>
    <property type="molecule type" value="Genomic_DNA"/>
</dbReference>
<evidence type="ECO:0000313" key="3">
    <source>
        <dbReference type="EnsemblMetazoa" id="PHUM503160-PA"/>
    </source>
</evidence>
<organism>
    <name type="scientific">Pediculus humanus subsp. corporis</name>
    <name type="common">Body louse</name>
    <dbReference type="NCBI Taxonomy" id="121224"/>
    <lineage>
        <taxon>Eukaryota</taxon>
        <taxon>Metazoa</taxon>
        <taxon>Ecdysozoa</taxon>
        <taxon>Arthropoda</taxon>
        <taxon>Hexapoda</taxon>
        <taxon>Insecta</taxon>
        <taxon>Pterygota</taxon>
        <taxon>Neoptera</taxon>
        <taxon>Paraneoptera</taxon>
        <taxon>Psocodea</taxon>
        <taxon>Troctomorpha</taxon>
        <taxon>Phthiraptera</taxon>
        <taxon>Anoplura</taxon>
        <taxon>Pediculidae</taxon>
        <taxon>Pediculus</taxon>
    </lineage>
</organism>
<dbReference type="EMBL" id="AAZO01006116">
    <property type="status" value="NOT_ANNOTATED_CDS"/>
    <property type="molecule type" value="Genomic_DNA"/>
</dbReference>
<dbReference type="Pfam" id="PF13540">
    <property type="entry name" value="RCC1_2"/>
    <property type="match status" value="1"/>
</dbReference>
<dbReference type="InterPro" id="IPR053035">
    <property type="entry name" value="Mitochondrial_GEF_domain"/>
</dbReference>
<dbReference type="eggNOG" id="KOG1426">
    <property type="taxonomic scope" value="Eukaryota"/>
</dbReference>
<feature type="repeat" description="RCC1" evidence="1">
    <location>
        <begin position="299"/>
        <end position="356"/>
    </location>
</feature>
<evidence type="ECO:0000313" key="2">
    <source>
        <dbReference type="EMBL" id="EEB18140.1"/>
    </source>
</evidence>
<proteinExistence type="predicted"/>
<dbReference type="STRING" id="121224.E0VXN4"/>
<accession>E0VXN4</accession>
<dbReference type="RefSeq" id="XP_002430878.1">
    <property type="nucleotide sequence ID" value="XM_002430833.1"/>
</dbReference>
<dbReference type="VEuPathDB" id="VectorBase:PHUM503160"/>
<reference evidence="2" key="1">
    <citation type="submission" date="2007-04" db="EMBL/GenBank/DDBJ databases">
        <title>Annotation of Pediculus humanus corporis strain USDA.</title>
        <authorList>
            <person name="Kirkness E."/>
            <person name="Hannick L."/>
            <person name="Hass B."/>
            <person name="Bruggner R."/>
            <person name="Lawson D."/>
            <person name="Bidwell S."/>
            <person name="Joardar V."/>
            <person name="Caler E."/>
            <person name="Walenz B."/>
            <person name="Inman J."/>
            <person name="Schobel S."/>
            <person name="Galinsky K."/>
            <person name="Amedeo P."/>
            <person name="Strausberg R."/>
        </authorList>
    </citation>
    <scope>NUCLEOTIDE SEQUENCE</scope>
    <source>
        <strain evidence="2">USDA</strain>
    </source>
</reference>
<dbReference type="Proteomes" id="UP000009046">
    <property type="component" value="Unassembled WGS sequence"/>
</dbReference>
<reference evidence="2" key="2">
    <citation type="submission" date="2007-04" db="EMBL/GenBank/DDBJ databases">
        <title>The genome of the human body louse.</title>
        <authorList>
            <consortium name="The Human Body Louse Genome Consortium"/>
            <person name="Kirkness E."/>
            <person name="Walenz B."/>
            <person name="Hass B."/>
            <person name="Bruggner R."/>
            <person name="Strausberg R."/>
        </authorList>
    </citation>
    <scope>NUCLEOTIDE SEQUENCE</scope>
    <source>
        <strain evidence="2">USDA</strain>
    </source>
</reference>
<feature type="repeat" description="RCC1" evidence="1">
    <location>
        <begin position="134"/>
        <end position="190"/>
    </location>
</feature>
<dbReference type="GO" id="GO:0019843">
    <property type="term" value="F:rRNA binding"/>
    <property type="evidence" value="ECO:0007669"/>
    <property type="project" value="TreeGrafter"/>
</dbReference>
<dbReference type="PROSITE" id="PS50012">
    <property type="entry name" value="RCC1_3"/>
    <property type="match status" value="4"/>
</dbReference>
<dbReference type="InterPro" id="IPR000408">
    <property type="entry name" value="Reg_chr_condens"/>
</dbReference>
<dbReference type="CTD" id="8231572"/>
<gene>
    <name evidence="3" type="primary">8231572</name>
    <name evidence="2" type="ORF">Phum_PHUM503160</name>
</gene>
<dbReference type="InParanoid" id="E0VXN4"/>
<dbReference type="HOGENOM" id="CLU_037900_0_0_1"/>
<dbReference type="PRINTS" id="PR00633">
    <property type="entry name" value="RCCNDNSATION"/>
</dbReference>
<dbReference type="PANTHER" id="PTHR46337">
    <property type="entry name" value="RCC1-LIKE G EXCHANGING FACTOR-LIKE PROTEIN"/>
    <property type="match status" value="1"/>
</dbReference>
<dbReference type="OrthoDB" id="70707at2759"/>
<feature type="repeat" description="RCC1" evidence="1">
    <location>
        <begin position="357"/>
        <end position="408"/>
    </location>
</feature>
<dbReference type="GO" id="GO:0070131">
    <property type="term" value="P:positive regulation of mitochondrial translation"/>
    <property type="evidence" value="ECO:0007669"/>
    <property type="project" value="TreeGrafter"/>
</dbReference>
<dbReference type="GO" id="GO:0005743">
    <property type="term" value="C:mitochondrial inner membrane"/>
    <property type="evidence" value="ECO:0007669"/>
    <property type="project" value="TreeGrafter"/>
</dbReference>
<protein>
    <submittedName>
        <fullName evidence="2">Williams-Beuren syndrome chromosome region 16 protein, putative</fullName>
    </submittedName>
</protein>
<dbReference type="Pfam" id="PF00415">
    <property type="entry name" value="RCC1"/>
    <property type="match status" value="3"/>
</dbReference>
<dbReference type="OMA" id="GSFCMAL"/>
<reference evidence="3" key="3">
    <citation type="submission" date="2021-02" db="UniProtKB">
        <authorList>
            <consortium name="EnsemblMetazoa"/>
        </authorList>
    </citation>
    <scope>IDENTIFICATION</scope>
    <source>
        <strain evidence="3">USDA</strain>
    </source>
</reference>
<dbReference type="SUPFAM" id="SSF50985">
    <property type="entry name" value="RCC1/BLIP-II"/>
    <property type="match status" value="1"/>
</dbReference>
<dbReference type="AlphaFoldDB" id="E0VXN4"/>
<name>E0VXN4_PEDHC</name>
<dbReference type="EnsemblMetazoa" id="PHUM503160-RA">
    <property type="protein sequence ID" value="PHUM503160-PA"/>
    <property type="gene ID" value="PHUM503160"/>
</dbReference>
<dbReference type="PANTHER" id="PTHR46337:SF1">
    <property type="entry name" value="RCC1-LIKE G EXCHANGING FACTOR-LIKE PROTEIN"/>
    <property type="match status" value="1"/>
</dbReference>
<feature type="repeat" description="RCC1" evidence="1">
    <location>
        <begin position="244"/>
        <end position="298"/>
    </location>
</feature>
<evidence type="ECO:0000256" key="1">
    <source>
        <dbReference type="PROSITE-ProRule" id="PRU00235"/>
    </source>
</evidence>
<dbReference type="GeneID" id="8231572"/>
<sequence length="409" mass="45295">MKNKKDIRFKKFKNPLRLTFSEINKVIDVTAGYGFSVFVLKNYNANQVFGTGLNTDSQIGMVYFTSPFHCLRKTVKLKLSIFLTKGYQSSRHNAPMGILTAPVPINLGLKNPTKTKVKAISAGRAHLAVVTDLEGVFTLGNNAYGQCGRRIVENEEYFGSRIVHRIHHFENDPFVNVECGQDHTLLLTQSGKVYSCGWGADGQTGLGHYNSEQNLKRVSGDIENEKIVKISSKCDCVLAINDKGDVFGWGNSEYGQLCDRTDSYTQINTPLHMKKCEGFGKIVDVAAAGSFCMMLNEIGEVFTWGFGILGRGPNASQSFQPEVIPSILFGRNDFQKDSRVVSVHCGVHYCGAINNYGEIYMWGKNQENCLGLMINNNADQFFPLRVCLPGKGKKLALGVDHSLALCKPF</sequence>
<dbReference type="GO" id="GO:0005085">
    <property type="term" value="F:guanyl-nucleotide exchange factor activity"/>
    <property type="evidence" value="ECO:0007669"/>
    <property type="project" value="TreeGrafter"/>
</dbReference>
<dbReference type="InterPro" id="IPR009091">
    <property type="entry name" value="RCC1/BLIP-II"/>
</dbReference>
<evidence type="ECO:0000313" key="4">
    <source>
        <dbReference type="Proteomes" id="UP000009046"/>
    </source>
</evidence>
<dbReference type="FunCoup" id="E0VXN4">
    <property type="interactions" value="600"/>
</dbReference>
<keyword evidence="4" id="KW-1185">Reference proteome</keyword>
<dbReference type="Gene3D" id="2.130.10.30">
    <property type="entry name" value="Regulator of chromosome condensation 1/beta-lactamase-inhibitor protein II"/>
    <property type="match status" value="2"/>
</dbReference>
<dbReference type="KEGG" id="phu:Phum_PHUM503160"/>